<protein>
    <recommendedName>
        <fullName evidence="6">G-protein coupled receptors family 1 profile domain-containing protein</fullName>
    </recommendedName>
</protein>
<evidence type="ECO:0000256" key="3">
    <source>
        <dbReference type="ARBA" id="ARBA00022989"/>
    </source>
</evidence>
<accession>A0A0B7AIC6</accession>
<dbReference type="PANTHER" id="PTHR24372:SF77">
    <property type="entry name" value="G-PROTEIN COUPLED RECEPTORS FAMILY 1 PROFILE DOMAIN-CONTAINING PROTEIN"/>
    <property type="match status" value="1"/>
</dbReference>
<evidence type="ECO:0000256" key="2">
    <source>
        <dbReference type="ARBA" id="ARBA00022692"/>
    </source>
</evidence>
<feature type="non-terminal residue" evidence="7">
    <location>
        <position position="1"/>
    </location>
</feature>
<keyword evidence="3 5" id="KW-1133">Transmembrane helix</keyword>
<comment type="subcellular location">
    <subcellularLocation>
        <location evidence="1">Membrane</location>
    </subcellularLocation>
</comment>
<evidence type="ECO:0000256" key="4">
    <source>
        <dbReference type="ARBA" id="ARBA00023136"/>
    </source>
</evidence>
<evidence type="ECO:0000256" key="5">
    <source>
        <dbReference type="SAM" id="Phobius"/>
    </source>
</evidence>
<dbReference type="EMBL" id="HACG01032820">
    <property type="protein sequence ID" value="CEK79685.1"/>
    <property type="molecule type" value="Transcribed_RNA"/>
</dbReference>
<dbReference type="Gene3D" id="1.20.1070.10">
    <property type="entry name" value="Rhodopsin 7-helix transmembrane proteins"/>
    <property type="match status" value="1"/>
</dbReference>
<name>A0A0B7AIC6_9EUPU</name>
<keyword evidence="2 5" id="KW-0812">Transmembrane</keyword>
<dbReference type="PROSITE" id="PS50262">
    <property type="entry name" value="G_PROTEIN_RECEP_F1_2"/>
    <property type="match status" value="1"/>
</dbReference>
<dbReference type="GO" id="GO:0008528">
    <property type="term" value="F:G protein-coupled peptide receptor activity"/>
    <property type="evidence" value="ECO:0007669"/>
    <property type="project" value="TreeGrafter"/>
</dbReference>
<dbReference type="PANTHER" id="PTHR24372">
    <property type="entry name" value="GLYCOPROTEIN HORMONE RECEPTOR"/>
    <property type="match status" value="1"/>
</dbReference>
<feature type="transmembrane region" description="Helical" evidence="5">
    <location>
        <begin position="69"/>
        <end position="89"/>
    </location>
</feature>
<dbReference type="GO" id="GO:0009755">
    <property type="term" value="P:hormone-mediated signaling pathway"/>
    <property type="evidence" value="ECO:0007669"/>
    <property type="project" value="TreeGrafter"/>
</dbReference>
<dbReference type="AlphaFoldDB" id="A0A0B7AIC6"/>
<evidence type="ECO:0000259" key="6">
    <source>
        <dbReference type="PROSITE" id="PS50262"/>
    </source>
</evidence>
<feature type="transmembrane region" description="Helical" evidence="5">
    <location>
        <begin position="101"/>
        <end position="122"/>
    </location>
</feature>
<evidence type="ECO:0000313" key="7">
    <source>
        <dbReference type="EMBL" id="CEK79685.1"/>
    </source>
</evidence>
<dbReference type="SUPFAM" id="SSF81321">
    <property type="entry name" value="Family A G protein-coupled receptor-like"/>
    <property type="match status" value="1"/>
</dbReference>
<dbReference type="InterPro" id="IPR017452">
    <property type="entry name" value="GPCR_Rhodpsn_7TM"/>
</dbReference>
<feature type="domain" description="G-protein coupled receptors family 1 profile" evidence="6">
    <location>
        <begin position="1"/>
        <end position="120"/>
    </location>
</feature>
<proteinExistence type="predicted"/>
<gene>
    <name evidence="7" type="primary">ORF116859</name>
</gene>
<organism evidence="7">
    <name type="scientific">Arion vulgaris</name>
    <dbReference type="NCBI Taxonomy" id="1028688"/>
    <lineage>
        <taxon>Eukaryota</taxon>
        <taxon>Metazoa</taxon>
        <taxon>Spiralia</taxon>
        <taxon>Lophotrochozoa</taxon>
        <taxon>Mollusca</taxon>
        <taxon>Gastropoda</taxon>
        <taxon>Heterobranchia</taxon>
        <taxon>Euthyneura</taxon>
        <taxon>Panpulmonata</taxon>
        <taxon>Eupulmonata</taxon>
        <taxon>Stylommatophora</taxon>
        <taxon>Helicina</taxon>
        <taxon>Arionoidea</taxon>
        <taxon>Arionidae</taxon>
        <taxon>Arion</taxon>
    </lineage>
</organism>
<evidence type="ECO:0000256" key="1">
    <source>
        <dbReference type="ARBA" id="ARBA00004370"/>
    </source>
</evidence>
<keyword evidence="4 5" id="KW-0472">Membrane</keyword>
<sequence>NAMCLGLPLTTQRLTEWQYSFGVFIVHNFVMFLLIAYGQRAIFKAMSTNRISGSTSSRWVQDILVAKQLFLVAMSNFLCRFPIGIMGLLSLGEHEINIDVYAWATVIIIPLNSATNPVLYTIPALMAK</sequence>
<reference evidence="7" key="1">
    <citation type="submission" date="2014-12" db="EMBL/GenBank/DDBJ databases">
        <title>Insight into the proteome of Arion vulgaris.</title>
        <authorList>
            <person name="Aradska J."/>
            <person name="Bulat T."/>
            <person name="Smidak R."/>
            <person name="Sarate P."/>
            <person name="Gangsoo J."/>
            <person name="Sialana F."/>
            <person name="Bilban M."/>
            <person name="Lubec G."/>
        </authorList>
    </citation>
    <scope>NUCLEOTIDE SEQUENCE</scope>
    <source>
        <tissue evidence="7">Skin</tissue>
    </source>
</reference>
<feature type="transmembrane region" description="Helical" evidence="5">
    <location>
        <begin position="17"/>
        <end position="37"/>
    </location>
</feature>
<feature type="non-terminal residue" evidence="7">
    <location>
        <position position="128"/>
    </location>
</feature>
<dbReference type="GO" id="GO:0007189">
    <property type="term" value="P:adenylate cyclase-activating G protein-coupled receptor signaling pathway"/>
    <property type="evidence" value="ECO:0007669"/>
    <property type="project" value="TreeGrafter"/>
</dbReference>
<dbReference type="GO" id="GO:0005886">
    <property type="term" value="C:plasma membrane"/>
    <property type="evidence" value="ECO:0007669"/>
    <property type="project" value="TreeGrafter"/>
</dbReference>